<dbReference type="Proteomes" id="UP001642484">
    <property type="component" value="Unassembled WGS sequence"/>
</dbReference>
<dbReference type="PROSITE" id="PS50297">
    <property type="entry name" value="ANK_REP_REGION"/>
    <property type="match status" value="4"/>
</dbReference>
<feature type="repeat" description="ANK" evidence="3">
    <location>
        <begin position="212"/>
        <end position="244"/>
    </location>
</feature>
<accession>A0ABP0LLB1</accession>
<dbReference type="PROSITE" id="PS50088">
    <property type="entry name" value="ANK_REPEAT"/>
    <property type="match status" value="6"/>
</dbReference>
<feature type="repeat" description="ANK" evidence="3">
    <location>
        <begin position="179"/>
        <end position="211"/>
    </location>
</feature>
<evidence type="ECO:0000313" key="6">
    <source>
        <dbReference type="Proteomes" id="UP001642484"/>
    </source>
</evidence>
<feature type="region of interest" description="Disordered" evidence="4">
    <location>
        <begin position="1"/>
        <end position="35"/>
    </location>
</feature>
<dbReference type="Gene3D" id="1.25.40.20">
    <property type="entry name" value="Ankyrin repeat-containing domain"/>
    <property type="match status" value="4"/>
</dbReference>
<dbReference type="Pfam" id="PF12796">
    <property type="entry name" value="Ank_2"/>
    <property type="match status" value="2"/>
</dbReference>
<protein>
    <recommendedName>
        <fullName evidence="7">Ankyrin repeat domain-containing protein 50</fullName>
    </recommendedName>
</protein>
<feature type="compositionally biased region" description="Polar residues" evidence="4">
    <location>
        <begin position="351"/>
        <end position="362"/>
    </location>
</feature>
<sequence length="497" mass="51937">RITRTTEARRPGPRARSGGRSSGRGDLGRFGMAPRRGETRGATALLLGASNGHVDVVRELLAAGCAKEIKLGEGATALNLAFQHGHVELANELLATSSTKDCSGDDGPTSAKTGWTAVMTAARDGQREALHQLLAAGADKDGQTDEGWTAFMIAALNGKLDIIRELLAADASKESQSDTGLTVLMIAAHGGHLEMVHELLAAGASQDCQDNLGVTALIWAALSGQCKVVHALLAAGANKDHQQKSGNTALIWAASNGHVEVVRELLSAGASKDLKTNDGQTALQHAQGRGHHEVIKILEAPPEEEHEDDTGLEMARLEPQEGAEQGTFSALQVEVQLPHWLTSDAFCQAPQPASSGLDNGSSIIEDHGDDDIVPSPPGAEQGALSALQVEEGNGTAPRGSGAQGSAWSNLPLEDHQDDGAAPRPRRRSAGAEGASSHLQPVEALESAPPLESMAGMIPKDGRQGSPRGLQIAAAYGQERQTWRNGFLCCPCARLDTK</sequence>
<keyword evidence="6" id="KW-1185">Reference proteome</keyword>
<feature type="repeat" description="ANK" evidence="3">
    <location>
        <begin position="245"/>
        <end position="277"/>
    </location>
</feature>
<evidence type="ECO:0000256" key="1">
    <source>
        <dbReference type="ARBA" id="ARBA00022737"/>
    </source>
</evidence>
<comment type="caution">
    <text evidence="5">The sequence shown here is derived from an EMBL/GenBank/DDBJ whole genome shotgun (WGS) entry which is preliminary data.</text>
</comment>
<feature type="repeat" description="ANK" evidence="3">
    <location>
        <begin position="146"/>
        <end position="178"/>
    </location>
</feature>
<evidence type="ECO:0008006" key="7">
    <source>
        <dbReference type="Google" id="ProtNLM"/>
    </source>
</evidence>
<keyword evidence="1" id="KW-0677">Repeat</keyword>
<dbReference type="PANTHER" id="PTHR24188:SF29">
    <property type="entry name" value="GH09064P"/>
    <property type="match status" value="1"/>
</dbReference>
<name>A0ABP0LLB1_9DINO</name>
<feature type="compositionally biased region" description="Basic and acidic residues" evidence="4">
    <location>
        <begin position="1"/>
        <end position="10"/>
    </location>
</feature>
<dbReference type="EMBL" id="CAXAMN010012836">
    <property type="protein sequence ID" value="CAK9039142.1"/>
    <property type="molecule type" value="Genomic_DNA"/>
</dbReference>
<feature type="non-terminal residue" evidence="5">
    <location>
        <position position="1"/>
    </location>
</feature>
<dbReference type="InterPro" id="IPR002110">
    <property type="entry name" value="Ankyrin_rpt"/>
</dbReference>
<feature type="repeat" description="ANK" evidence="3">
    <location>
        <begin position="113"/>
        <end position="145"/>
    </location>
</feature>
<evidence type="ECO:0000256" key="3">
    <source>
        <dbReference type="PROSITE-ProRule" id="PRU00023"/>
    </source>
</evidence>
<keyword evidence="2 3" id="KW-0040">ANK repeat</keyword>
<reference evidence="5 6" key="1">
    <citation type="submission" date="2024-02" db="EMBL/GenBank/DDBJ databases">
        <authorList>
            <person name="Chen Y."/>
            <person name="Shah S."/>
            <person name="Dougan E. K."/>
            <person name="Thang M."/>
            <person name="Chan C."/>
        </authorList>
    </citation>
    <scope>NUCLEOTIDE SEQUENCE [LARGE SCALE GENOMIC DNA]</scope>
</reference>
<evidence type="ECO:0000256" key="2">
    <source>
        <dbReference type="ARBA" id="ARBA00023043"/>
    </source>
</evidence>
<evidence type="ECO:0000313" key="5">
    <source>
        <dbReference type="EMBL" id="CAK9039142.1"/>
    </source>
</evidence>
<evidence type="ECO:0000256" key="4">
    <source>
        <dbReference type="SAM" id="MobiDB-lite"/>
    </source>
</evidence>
<dbReference type="Pfam" id="PF00023">
    <property type="entry name" value="Ank"/>
    <property type="match status" value="1"/>
</dbReference>
<proteinExistence type="predicted"/>
<dbReference type="SMART" id="SM00248">
    <property type="entry name" value="ANK"/>
    <property type="match status" value="7"/>
</dbReference>
<feature type="repeat" description="ANK" evidence="3">
    <location>
        <begin position="40"/>
        <end position="64"/>
    </location>
</feature>
<dbReference type="InterPro" id="IPR036770">
    <property type="entry name" value="Ankyrin_rpt-contain_sf"/>
</dbReference>
<gene>
    <name evidence="5" type="ORF">CCMP2556_LOCUS21299</name>
</gene>
<organism evidence="5 6">
    <name type="scientific">Durusdinium trenchii</name>
    <dbReference type="NCBI Taxonomy" id="1381693"/>
    <lineage>
        <taxon>Eukaryota</taxon>
        <taxon>Sar</taxon>
        <taxon>Alveolata</taxon>
        <taxon>Dinophyceae</taxon>
        <taxon>Suessiales</taxon>
        <taxon>Symbiodiniaceae</taxon>
        <taxon>Durusdinium</taxon>
    </lineage>
</organism>
<feature type="region of interest" description="Disordered" evidence="4">
    <location>
        <begin position="351"/>
        <end position="465"/>
    </location>
</feature>
<dbReference type="PANTHER" id="PTHR24188">
    <property type="entry name" value="ANKYRIN REPEAT PROTEIN"/>
    <property type="match status" value="1"/>
</dbReference>
<dbReference type="SUPFAM" id="SSF48403">
    <property type="entry name" value="Ankyrin repeat"/>
    <property type="match status" value="1"/>
</dbReference>